<dbReference type="PANTHER" id="PTHR36504:SF1">
    <property type="entry name" value="LIPOPOLYSACCHARIDE EXPORT SYSTEM PROTEIN LPTA"/>
    <property type="match status" value="1"/>
</dbReference>
<reference evidence="4 5" key="1">
    <citation type="submission" date="2023-02" db="EMBL/GenBank/DDBJ databases">
        <title>Genome sequence of Lentisphaera profundi SAORIC-696.</title>
        <authorList>
            <person name="Kim e."/>
            <person name="Cho J.-C."/>
            <person name="Choi A."/>
            <person name="Kang I."/>
        </authorList>
    </citation>
    <scope>NUCLEOTIDE SEQUENCE [LARGE SCALE GENOMIC DNA]</scope>
    <source>
        <strain evidence="4 5">SAORIC-696</strain>
    </source>
</reference>
<feature type="domain" description="Organic solvent tolerance-like N-terminal" evidence="3">
    <location>
        <begin position="39"/>
        <end position="144"/>
    </location>
</feature>
<feature type="chain" id="PRO_5046330182" evidence="2">
    <location>
        <begin position="17"/>
        <end position="163"/>
    </location>
</feature>
<protein>
    <submittedName>
        <fullName evidence="4">LptA/OstA family protein</fullName>
    </submittedName>
</protein>
<accession>A0ABY7VQR6</accession>
<dbReference type="Gene3D" id="2.60.450.10">
    <property type="entry name" value="Lipopolysaccharide (LPS) transport protein A like domain"/>
    <property type="match status" value="1"/>
</dbReference>
<evidence type="ECO:0000256" key="2">
    <source>
        <dbReference type="SAM" id="SignalP"/>
    </source>
</evidence>
<evidence type="ECO:0000256" key="1">
    <source>
        <dbReference type="ARBA" id="ARBA00022729"/>
    </source>
</evidence>
<dbReference type="InterPro" id="IPR052037">
    <property type="entry name" value="LPS_export_LptA"/>
</dbReference>
<proteinExistence type="predicted"/>
<evidence type="ECO:0000313" key="4">
    <source>
        <dbReference type="EMBL" id="WDE96037.1"/>
    </source>
</evidence>
<keyword evidence="5" id="KW-1185">Reference proteome</keyword>
<evidence type="ECO:0000313" key="5">
    <source>
        <dbReference type="Proteomes" id="UP001214250"/>
    </source>
</evidence>
<dbReference type="Proteomes" id="UP001214250">
    <property type="component" value="Chromosome 1"/>
</dbReference>
<gene>
    <name evidence="4" type="ORF">PQO03_09955</name>
</gene>
<dbReference type="EMBL" id="CP117811">
    <property type="protein sequence ID" value="WDE96037.1"/>
    <property type="molecule type" value="Genomic_DNA"/>
</dbReference>
<feature type="signal peptide" evidence="2">
    <location>
        <begin position="1"/>
        <end position="16"/>
    </location>
</feature>
<organism evidence="4 5">
    <name type="scientific">Lentisphaera profundi</name>
    <dbReference type="NCBI Taxonomy" id="1658616"/>
    <lineage>
        <taxon>Bacteria</taxon>
        <taxon>Pseudomonadati</taxon>
        <taxon>Lentisphaerota</taxon>
        <taxon>Lentisphaeria</taxon>
        <taxon>Lentisphaerales</taxon>
        <taxon>Lentisphaeraceae</taxon>
        <taxon>Lentisphaera</taxon>
    </lineage>
</organism>
<dbReference type="InterPro" id="IPR005653">
    <property type="entry name" value="OstA-like_N"/>
</dbReference>
<dbReference type="RefSeq" id="WP_274149998.1">
    <property type="nucleotide sequence ID" value="NZ_CP117811.1"/>
</dbReference>
<dbReference type="Pfam" id="PF03968">
    <property type="entry name" value="LptD_N"/>
    <property type="match status" value="1"/>
</dbReference>
<keyword evidence="1 2" id="KW-0732">Signal</keyword>
<name>A0ABY7VQR6_9BACT</name>
<evidence type="ECO:0000259" key="3">
    <source>
        <dbReference type="Pfam" id="PF03968"/>
    </source>
</evidence>
<sequence length="163" mass="18800">MIKLLFLLLFGLTAFAEVDATKASITEKPVNKETEEVIITSDTLDFFNQEQKRMAIFEHNVVVIRGKMTITAKKMTAYFNSKNEIHLIIAEGDVVITEEDNKSTSQKVAYSPKEKKIILIRKPVIYMNENKIEARRITIYQESGDIFFDEPIMHTLVKNEQIK</sequence>
<dbReference type="PANTHER" id="PTHR36504">
    <property type="entry name" value="LIPOPOLYSACCHARIDE EXPORT SYSTEM PROTEIN LPTA"/>
    <property type="match status" value="1"/>
</dbReference>